<organism evidence="3 4">
    <name type="scientific">Cystobacter ferrugineus</name>
    <dbReference type="NCBI Taxonomy" id="83449"/>
    <lineage>
        <taxon>Bacteria</taxon>
        <taxon>Pseudomonadati</taxon>
        <taxon>Myxococcota</taxon>
        <taxon>Myxococcia</taxon>
        <taxon>Myxococcales</taxon>
        <taxon>Cystobacterineae</taxon>
        <taxon>Archangiaceae</taxon>
        <taxon>Cystobacter</taxon>
    </lineage>
</organism>
<dbReference type="InterPro" id="IPR038610">
    <property type="entry name" value="FliK-like_C_sf"/>
</dbReference>
<dbReference type="EMBL" id="MPIN01000004">
    <property type="protein sequence ID" value="OJH39323.1"/>
    <property type="molecule type" value="Genomic_DNA"/>
</dbReference>
<feature type="domain" description="Flagellar hook-length control protein-like C-terminal" evidence="2">
    <location>
        <begin position="237"/>
        <end position="306"/>
    </location>
</feature>
<keyword evidence="3" id="KW-0966">Cell projection</keyword>
<feature type="region of interest" description="Disordered" evidence="1">
    <location>
        <begin position="1"/>
        <end position="186"/>
    </location>
</feature>
<evidence type="ECO:0000256" key="1">
    <source>
        <dbReference type="SAM" id="MobiDB-lite"/>
    </source>
</evidence>
<evidence type="ECO:0000313" key="4">
    <source>
        <dbReference type="Proteomes" id="UP000182229"/>
    </source>
</evidence>
<dbReference type="OrthoDB" id="5498778at2"/>
<feature type="compositionally biased region" description="Basic and acidic residues" evidence="1">
    <location>
        <begin position="88"/>
        <end position="104"/>
    </location>
</feature>
<keyword evidence="3" id="KW-0969">Cilium</keyword>
<gene>
    <name evidence="3" type="ORF">BON30_17560</name>
</gene>
<accession>A0A1L9BAV5</accession>
<dbReference type="Gene3D" id="3.30.750.140">
    <property type="match status" value="1"/>
</dbReference>
<reference evidence="3 4" key="2">
    <citation type="submission" date="2016-12" db="EMBL/GenBank/DDBJ databases">
        <title>Draft Genome Sequence of Cystobacter ferrugineus Strain Cbfe23.</title>
        <authorList>
            <person name="Akbar S."/>
            <person name="Dowd S.E."/>
            <person name="Stevens D.C."/>
        </authorList>
    </citation>
    <scope>NUCLEOTIDE SEQUENCE [LARGE SCALE GENOMIC DNA]</scope>
    <source>
        <strain evidence="3 4">Cbfe23</strain>
    </source>
</reference>
<reference evidence="4" key="1">
    <citation type="submission" date="2016-11" db="EMBL/GenBank/DDBJ databases">
        <authorList>
            <person name="Shukria A."/>
            <person name="Stevens D.C."/>
        </authorList>
    </citation>
    <scope>NUCLEOTIDE SEQUENCE [LARGE SCALE GENOMIC DNA]</scope>
    <source>
        <strain evidence="4">Cbfe23</strain>
    </source>
</reference>
<feature type="compositionally biased region" description="Low complexity" evidence="1">
    <location>
        <begin position="44"/>
        <end position="63"/>
    </location>
</feature>
<feature type="compositionally biased region" description="Basic and acidic residues" evidence="1">
    <location>
        <begin position="122"/>
        <end position="144"/>
    </location>
</feature>
<keyword evidence="3" id="KW-0282">Flagellum</keyword>
<keyword evidence="4" id="KW-1185">Reference proteome</keyword>
<dbReference type="Pfam" id="PF02120">
    <property type="entry name" value="Flg_hook"/>
    <property type="match status" value="1"/>
</dbReference>
<evidence type="ECO:0000313" key="3">
    <source>
        <dbReference type="EMBL" id="OJH39323.1"/>
    </source>
</evidence>
<dbReference type="InterPro" id="IPR021136">
    <property type="entry name" value="Flagellar_hook_control-like_C"/>
</dbReference>
<proteinExistence type="predicted"/>
<dbReference type="STRING" id="83449.BON30_17560"/>
<dbReference type="Proteomes" id="UP000182229">
    <property type="component" value="Unassembled WGS sequence"/>
</dbReference>
<feature type="compositionally biased region" description="Basic and acidic residues" evidence="1">
    <location>
        <begin position="1"/>
        <end position="32"/>
    </location>
</feature>
<comment type="caution">
    <text evidence="3">The sequence shown here is derived from an EMBL/GenBank/DDBJ whole genome shotgun (WGS) entry which is preliminary data.</text>
</comment>
<dbReference type="RefSeq" id="WP_071899495.1">
    <property type="nucleotide sequence ID" value="NZ_MPIN01000004.1"/>
</dbReference>
<dbReference type="AlphaFoldDB" id="A0A1L9BAV5"/>
<name>A0A1L9BAV5_9BACT</name>
<sequence>MSRVEDDRQAERAAELRAQEKRLQEAKAKQRQEGASAFSKLVGQQKDAQSAQQQKAAQTPPQSLGKSVLARLQEGKGGDVRGVQRQTGKAEADAVAEGRQKDLTQGELETQARQGDQGVLRSRVESRSADTRAADELLRKRGEESEQSNETAAAGAQAGRSKGALKTDADGGGQGGGGEGKDKKDGELAAGFRFNPALMAPVPVAQPKPNTGSERLRAIANEIAQKIVERVRVGTNAAGNAEFQIELRGDVLSGLSIKLSAKNGKIHAVFSGKDRDVLKMLEGQREGLKNALASRGLTLEDMRVEAKT</sequence>
<evidence type="ECO:0000259" key="2">
    <source>
        <dbReference type="Pfam" id="PF02120"/>
    </source>
</evidence>
<protein>
    <submittedName>
        <fullName evidence="3">Flagellar hook-length control protein FliK</fullName>
    </submittedName>
</protein>